<dbReference type="Proteomes" id="UP000321393">
    <property type="component" value="Unassembled WGS sequence"/>
</dbReference>
<evidence type="ECO:0000256" key="1">
    <source>
        <dbReference type="ARBA" id="ARBA00022670"/>
    </source>
</evidence>
<dbReference type="Gene3D" id="3.10.20.370">
    <property type="match status" value="1"/>
</dbReference>
<comment type="caution">
    <text evidence="10">The sequence shown here is derived from an EMBL/GenBank/DDBJ whole genome shotgun (WGS) entry which is preliminary data.</text>
</comment>
<keyword evidence="7" id="KW-0695">RNA-directed DNA polymerase</keyword>
<dbReference type="GO" id="GO:0008233">
    <property type="term" value="F:peptidase activity"/>
    <property type="evidence" value="ECO:0007669"/>
    <property type="project" value="UniProtKB-KW"/>
</dbReference>
<dbReference type="GO" id="GO:0003676">
    <property type="term" value="F:nucleic acid binding"/>
    <property type="evidence" value="ECO:0007669"/>
    <property type="project" value="InterPro"/>
</dbReference>
<dbReference type="Gene3D" id="3.10.10.10">
    <property type="entry name" value="HIV Type 1 Reverse Transcriptase, subunit A, domain 1"/>
    <property type="match status" value="1"/>
</dbReference>
<dbReference type="GO" id="GO:0015074">
    <property type="term" value="P:DNA integration"/>
    <property type="evidence" value="ECO:0007669"/>
    <property type="project" value="InterPro"/>
</dbReference>
<dbReference type="SUPFAM" id="SSF53098">
    <property type="entry name" value="Ribonuclease H-like"/>
    <property type="match status" value="1"/>
</dbReference>
<evidence type="ECO:0000256" key="3">
    <source>
        <dbReference type="ARBA" id="ARBA00022695"/>
    </source>
</evidence>
<keyword evidence="2" id="KW-0808">Transferase</keyword>
<name>A0A5A7UN12_CUCMM</name>
<dbReference type="CDD" id="cd00303">
    <property type="entry name" value="retropepsin_like"/>
    <property type="match status" value="1"/>
</dbReference>
<dbReference type="PANTHER" id="PTHR37984:SF5">
    <property type="entry name" value="PROTEIN NYNRIN-LIKE"/>
    <property type="match status" value="1"/>
</dbReference>
<gene>
    <name evidence="11" type="ORF">E5676_scaffold1163G00800</name>
    <name evidence="10" type="ORF">E6C27_scaffold43052G001040</name>
</gene>
<dbReference type="InterPro" id="IPR043128">
    <property type="entry name" value="Rev_trsase/Diguanyl_cyclase"/>
</dbReference>
<protein>
    <submittedName>
        <fullName evidence="10">Transposon Ty3-I Gag-Pol polyprotein</fullName>
    </submittedName>
</protein>
<organism evidence="10 12">
    <name type="scientific">Cucumis melo var. makuwa</name>
    <name type="common">Oriental melon</name>
    <dbReference type="NCBI Taxonomy" id="1194695"/>
    <lineage>
        <taxon>Eukaryota</taxon>
        <taxon>Viridiplantae</taxon>
        <taxon>Streptophyta</taxon>
        <taxon>Embryophyta</taxon>
        <taxon>Tracheophyta</taxon>
        <taxon>Spermatophyta</taxon>
        <taxon>Magnoliopsida</taxon>
        <taxon>eudicotyledons</taxon>
        <taxon>Gunneridae</taxon>
        <taxon>Pentapetalae</taxon>
        <taxon>rosids</taxon>
        <taxon>fabids</taxon>
        <taxon>Cucurbitales</taxon>
        <taxon>Cucurbitaceae</taxon>
        <taxon>Benincaseae</taxon>
        <taxon>Cucumis</taxon>
    </lineage>
</organism>
<dbReference type="InterPro" id="IPR001584">
    <property type="entry name" value="Integrase_cat-core"/>
</dbReference>
<dbReference type="SUPFAM" id="SSF50630">
    <property type="entry name" value="Acid proteases"/>
    <property type="match status" value="1"/>
</dbReference>
<evidence type="ECO:0000256" key="4">
    <source>
        <dbReference type="ARBA" id="ARBA00022722"/>
    </source>
</evidence>
<evidence type="ECO:0000313" key="13">
    <source>
        <dbReference type="Proteomes" id="UP000321947"/>
    </source>
</evidence>
<evidence type="ECO:0000256" key="6">
    <source>
        <dbReference type="ARBA" id="ARBA00022801"/>
    </source>
</evidence>
<dbReference type="Pfam" id="PF08284">
    <property type="entry name" value="RVP_2"/>
    <property type="match status" value="1"/>
</dbReference>
<dbReference type="InterPro" id="IPR000477">
    <property type="entry name" value="RT_dom"/>
</dbReference>
<dbReference type="EMBL" id="SSTD01004900">
    <property type="protein sequence ID" value="TYK22750.1"/>
    <property type="molecule type" value="Genomic_DNA"/>
</dbReference>
<proteinExistence type="predicted"/>
<dbReference type="AlphaFoldDB" id="A0A5A7UN12"/>
<dbReference type="InterPro" id="IPR012337">
    <property type="entry name" value="RNaseH-like_sf"/>
</dbReference>
<accession>A0A5A7UN12</accession>
<evidence type="ECO:0000256" key="5">
    <source>
        <dbReference type="ARBA" id="ARBA00022759"/>
    </source>
</evidence>
<dbReference type="InterPro" id="IPR041577">
    <property type="entry name" value="RT_RNaseH_2"/>
</dbReference>
<evidence type="ECO:0000256" key="2">
    <source>
        <dbReference type="ARBA" id="ARBA00022679"/>
    </source>
</evidence>
<dbReference type="Pfam" id="PF00078">
    <property type="entry name" value="RVT_1"/>
    <property type="match status" value="1"/>
</dbReference>
<dbReference type="FunFam" id="3.10.10.10:FF:000007">
    <property type="entry name" value="Retrovirus-related Pol polyprotein from transposon 17.6-like Protein"/>
    <property type="match status" value="1"/>
</dbReference>
<dbReference type="PANTHER" id="PTHR37984">
    <property type="entry name" value="PROTEIN CBG26694"/>
    <property type="match status" value="1"/>
</dbReference>
<feature type="domain" description="Integrase catalytic" evidence="9">
    <location>
        <begin position="708"/>
        <end position="823"/>
    </location>
</feature>
<dbReference type="InterPro" id="IPR043502">
    <property type="entry name" value="DNA/RNA_pol_sf"/>
</dbReference>
<evidence type="ECO:0000313" key="12">
    <source>
        <dbReference type="Proteomes" id="UP000321393"/>
    </source>
</evidence>
<dbReference type="InterPro" id="IPR050951">
    <property type="entry name" value="Retrovirus_Pol_polyprotein"/>
</dbReference>
<dbReference type="InterPro" id="IPR036397">
    <property type="entry name" value="RNaseH_sf"/>
</dbReference>
<evidence type="ECO:0000256" key="8">
    <source>
        <dbReference type="ARBA" id="ARBA00023268"/>
    </source>
</evidence>
<dbReference type="GO" id="GO:0003964">
    <property type="term" value="F:RNA-directed DNA polymerase activity"/>
    <property type="evidence" value="ECO:0007669"/>
    <property type="project" value="UniProtKB-KW"/>
</dbReference>
<dbReference type="Gene3D" id="2.40.70.10">
    <property type="entry name" value="Acid Proteases"/>
    <property type="match status" value="1"/>
</dbReference>
<dbReference type="EMBL" id="SSTE01008633">
    <property type="protein sequence ID" value="KAA0054961.1"/>
    <property type="molecule type" value="Genomic_DNA"/>
</dbReference>
<dbReference type="Gene3D" id="3.30.420.10">
    <property type="entry name" value="Ribonuclease H-like superfamily/Ribonuclease H"/>
    <property type="match status" value="1"/>
</dbReference>
<keyword evidence="6" id="KW-0378">Hydrolase</keyword>
<reference evidence="12 13" key="1">
    <citation type="submission" date="2019-08" db="EMBL/GenBank/DDBJ databases">
        <title>Draft genome sequences of two oriental melons (Cucumis melo L. var makuwa).</title>
        <authorList>
            <person name="Kwon S.-Y."/>
        </authorList>
    </citation>
    <scope>NUCLEOTIDE SEQUENCE [LARGE SCALE GENOMIC DNA]</scope>
    <source>
        <strain evidence="13">cv. Chang Bougi</strain>
        <strain evidence="12">cv. SW 3</strain>
        <tissue evidence="10">Leaf</tissue>
    </source>
</reference>
<keyword evidence="3" id="KW-0548">Nucleotidyltransferase</keyword>
<sequence length="823" mass="94498">MVEEYRNLFDKLVAPLSNLQERVVEETFMNGLFPWLRAEVAFCRPKSLAEMMLIAQLVENREIIRGKANLNGFASGKYPLQAVANAKPTANQFTSNNKGNTSFPIRMIRLRSPNTGEVHKEGNTRRLPDAEFQLRREKGLYFKCNEKYLANNKCKMKEHRELRMFVVNSNNEELEIVEEVEAESKELRMAEVKDNIAACVELSINSVVGLNDPETMKVRGLLQDREVVILIDYGATHNFVSEKLVKSLRLPIKETAHYGVILGSSTAIQGKGVCESLEVKMNEWKVKEDFLPLELGGVDIILGMQWLYLLGVTVVDWKNLTLTFHDNNDKQICIKGDPSLTKARTAENDETEGIIAPVLNQYSDVFKWPEGLPPRRSIEHHIHLKRDTNPVNVRSYHYAYHQKEGMKKLVGEILASGVIRPSVSPFSSPVLLVKKKDGSWRFCIDYRSSNDVIVPDMFPIPVVEELFDELSGASLFTKIDLKVGYHQIRMADDDVEKTAFRTHKDHYEFLVMSFGLTNAPATFQSLMNTIFKPYLRRYYRRFIHQYGSFAAPLTQLLKKGGFKWNKEANEAFNRLKEAMMSLPVLALPKFGQPFEIKTDASGYGVGAVLIQDKRPIAFYSHTLAIRDRGRPVYERELMVVVLAVQRWRPYLLGTRFIVRPDQKSLKFLLEQRVIQPQYQRWIAKLLGAIMIQPWGHLGFLRTYKRIVGLLLPLEIRTQVWSNISMDFVDGLPKAAGFEVIFVVVDRLSKYGHFLPLKHPYSAKSVAELFVKEVVRLHRFPTSIASDRDKVFLSNFWREMFRLAGTRSNRSSDITLNPTVKLKW</sequence>
<keyword evidence="4" id="KW-0540">Nuclease</keyword>
<evidence type="ECO:0000256" key="7">
    <source>
        <dbReference type="ARBA" id="ARBA00022918"/>
    </source>
</evidence>
<dbReference type="Proteomes" id="UP000321947">
    <property type="component" value="Unassembled WGS sequence"/>
</dbReference>
<keyword evidence="8" id="KW-0511">Multifunctional enzyme</keyword>
<keyword evidence="5" id="KW-0255">Endonuclease</keyword>
<keyword evidence="1" id="KW-0645">Protease</keyword>
<dbReference type="SUPFAM" id="SSF56672">
    <property type="entry name" value="DNA/RNA polymerases"/>
    <property type="match status" value="1"/>
</dbReference>
<dbReference type="PROSITE" id="PS50994">
    <property type="entry name" value="INTEGRASE"/>
    <property type="match status" value="1"/>
</dbReference>
<dbReference type="Pfam" id="PF17919">
    <property type="entry name" value="RT_RNaseH_2"/>
    <property type="match status" value="1"/>
</dbReference>
<dbReference type="Gene3D" id="3.30.70.270">
    <property type="match status" value="1"/>
</dbReference>
<dbReference type="CDD" id="cd09274">
    <property type="entry name" value="RNase_HI_RT_Ty3"/>
    <property type="match status" value="1"/>
</dbReference>
<dbReference type="CDD" id="cd01647">
    <property type="entry name" value="RT_LTR"/>
    <property type="match status" value="1"/>
</dbReference>
<dbReference type="InterPro" id="IPR021109">
    <property type="entry name" value="Peptidase_aspartic_dom_sf"/>
</dbReference>
<dbReference type="GO" id="GO:0004519">
    <property type="term" value="F:endonuclease activity"/>
    <property type="evidence" value="ECO:0007669"/>
    <property type="project" value="UniProtKB-KW"/>
</dbReference>
<dbReference type="GO" id="GO:0006508">
    <property type="term" value="P:proteolysis"/>
    <property type="evidence" value="ECO:0007669"/>
    <property type="project" value="UniProtKB-KW"/>
</dbReference>
<evidence type="ECO:0000259" key="9">
    <source>
        <dbReference type="PROSITE" id="PS50994"/>
    </source>
</evidence>
<evidence type="ECO:0000313" key="10">
    <source>
        <dbReference type="EMBL" id="KAA0054961.1"/>
    </source>
</evidence>
<evidence type="ECO:0000313" key="11">
    <source>
        <dbReference type="EMBL" id="TYK22750.1"/>
    </source>
</evidence>